<dbReference type="InterPro" id="IPR018357">
    <property type="entry name" value="Hexapep_transf_CS"/>
</dbReference>
<keyword evidence="2" id="KW-0808">Transferase</keyword>
<comment type="similarity">
    <text evidence="1">Belongs to the transferase hexapeptide repeat family.</text>
</comment>
<dbReference type="Pfam" id="PF00132">
    <property type="entry name" value="Hexapep"/>
    <property type="match status" value="1"/>
</dbReference>
<gene>
    <name evidence="4" type="ORF">KJ970_00725</name>
</gene>
<dbReference type="Gene3D" id="2.160.10.10">
    <property type="entry name" value="Hexapeptide repeat proteins"/>
    <property type="match status" value="1"/>
</dbReference>
<comment type="caution">
    <text evidence="4">The sequence shown here is derived from an EMBL/GenBank/DDBJ whole genome shotgun (WGS) entry which is preliminary data.</text>
</comment>
<proteinExistence type="inferred from homology"/>
<dbReference type="EMBL" id="JAHJDP010000004">
    <property type="protein sequence ID" value="MBU2689424.1"/>
    <property type="molecule type" value="Genomic_DNA"/>
</dbReference>
<dbReference type="GO" id="GO:0005829">
    <property type="term" value="C:cytosol"/>
    <property type="evidence" value="ECO:0007669"/>
    <property type="project" value="TreeGrafter"/>
</dbReference>
<dbReference type="AlphaFoldDB" id="A0A948W4J8"/>
<keyword evidence="3" id="KW-0677">Repeat</keyword>
<dbReference type="InterPro" id="IPR011004">
    <property type="entry name" value="Trimer_LpxA-like_sf"/>
</dbReference>
<name>A0A948W4J8_UNCEI</name>
<evidence type="ECO:0000256" key="3">
    <source>
        <dbReference type="ARBA" id="ARBA00022737"/>
    </source>
</evidence>
<dbReference type="Proteomes" id="UP000777784">
    <property type="component" value="Unassembled WGS sequence"/>
</dbReference>
<evidence type="ECO:0000313" key="4">
    <source>
        <dbReference type="EMBL" id="MBU2689424.1"/>
    </source>
</evidence>
<dbReference type="InterPro" id="IPR051159">
    <property type="entry name" value="Hexapeptide_acetyltransf"/>
</dbReference>
<dbReference type="CDD" id="cd04647">
    <property type="entry name" value="LbH_MAT_like"/>
    <property type="match status" value="1"/>
</dbReference>
<evidence type="ECO:0000313" key="5">
    <source>
        <dbReference type="Proteomes" id="UP000777784"/>
    </source>
</evidence>
<accession>A0A948W4J8</accession>
<dbReference type="PROSITE" id="PS00101">
    <property type="entry name" value="HEXAPEP_TRANSFERASES"/>
    <property type="match status" value="1"/>
</dbReference>
<dbReference type="InterPro" id="IPR001451">
    <property type="entry name" value="Hexapep"/>
</dbReference>
<dbReference type="PANTHER" id="PTHR23416:SF23">
    <property type="entry name" value="ACETYLTRANSFERASE C18B11.09C-RELATED"/>
    <property type="match status" value="1"/>
</dbReference>
<dbReference type="GO" id="GO:0008374">
    <property type="term" value="F:O-acyltransferase activity"/>
    <property type="evidence" value="ECO:0007669"/>
    <property type="project" value="TreeGrafter"/>
</dbReference>
<protein>
    <submittedName>
        <fullName evidence="4">Acyltransferase</fullName>
    </submittedName>
</protein>
<reference evidence="4" key="1">
    <citation type="submission" date="2021-05" db="EMBL/GenBank/DDBJ databases">
        <title>Energy efficiency and biological interactions define the core microbiome of deep oligotrophic groundwater.</title>
        <authorList>
            <person name="Mehrshad M."/>
            <person name="Lopez-Fernandez M."/>
            <person name="Bell E."/>
            <person name="Bernier-Latmani R."/>
            <person name="Bertilsson S."/>
            <person name="Dopson M."/>
        </authorList>
    </citation>
    <scope>NUCLEOTIDE SEQUENCE</scope>
    <source>
        <strain evidence="4">Modern_marine.mb.64</strain>
    </source>
</reference>
<sequence length="214" mass="24323">MKNGIKHCCRRTGLYRFLSWLHREYLEDQKCCYRPGQFCFYGESVRIGHKVRINRPDRVILKNRSSIHTGTVINSTGGLYLGENSGIGYNCTIFTAQHRYRNAETIPFDKMAELKPVIIRDFVWIGAGVMILPGVEIGEGAIIGMGSVITKNVPPLAIVIGNPAEVVMYRNKEHYEKCKTDGKFQPITVDHYETHLTEAYKIRYPDIVKELGLG</sequence>
<organism evidence="4 5">
    <name type="scientific">Eiseniibacteriota bacterium</name>
    <dbReference type="NCBI Taxonomy" id="2212470"/>
    <lineage>
        <taxon>Bacteria</taxon>
        <taxon>Candidatus Eiseniibacteriota</taxon>
    </lineage>
</organism>
<evidence type="ECO:0000256" key="1">
    <source>
        <dbReference type="ARBA" id="ARBA00007274"/>
    </source>
</evidence>
<dbReference type="PANTHER" id="PTHR23416">
    <property type="entry name" value="SIALIC ACID SYNTHASE-RELATED"/>
    <property type="match status" value="1"/>
</dbReference>
<evidence type="ECO:0000256" key="2">
    <source>
        <dbReference type="ARBA" id="ARBA00022679"/>
    </source>
</evidence>
<dbReference type="SUPFAM" id="SSF51161">
    <property type="entry name" value="Trimeric LpxA-like enzymes"/>
    <property type="match status" value="1"/>
</dbReference>
<keyword evidence="4" id="KW-0012">Acyltransferase</keyword>